<name>A0A0J7K1P5_LASNI</name>
<keyword evidence="5" id="KW-1185">Reference proteome</keyword>
<dbReference type="InterPro" id="IPR023796">
    <property type="entry name" value="Serpin_dom"/>
</dbReference>
<evidence type="ECO:0000313" key="5">
    <source>
        <dbReference type="Proteomes" id="UP000036403"/>
    </source>
</evidence>
<dbReference type="GO" id="GO:0004867">
    <property type="term" value="F:serine-type endopeptidase inhibitor activity"/>
    <property type="evidence" value="ECO:0007669"/>
    <property type="project" value="UniProtKB-KW"/>
</dbReference>
<reference evidence="4 5" key="1">
    <citation type="submission" date="2015-04" db="EMBL/GenBank/DDBJ databases">
        <title>Lasius niger genome sequencing.</title>
        <authorList>
            <person name="Konorov E.A."/>
            <person name="Nikitin M.A."/>
            <person name="Kirill M.V."/>
            <person name="Chang P."/>
        </authorList>
    </citation>
    <scope>NUCLEOTIDE SEQUENCE [LARGE SCALE GENOMIC DNA]</scope>
    <source>
        <tissue evidence="4">Whole</tissue>
    </source>
</reference>
<dbReference type="Gene3D" id="2.30.39.10">
    <property type="entry name" value="Alpha-1-antitrypsin, domain 1"/>
    <property type="match status" value="1"/>
</dbReference>
<feature type="domain" description="Serpin" evidence="3">
    <location>
        <begin position="3"/>
        <end position="183"/>
    </location>
</feature>
<proteinExistence type="predicted"/>
<dbReference type="AlphaFoldDB" id="A0A0J7K1P5"/>
<dbReference type="Pfam" id="PF00079">
    <property type="entry name" value="Serpin"/>
    <property type="match status" value="1"/>
</dbReference>
<dbReference type="STRING" id="67767.A0A0J7K1P5"/>
<dbReference type="SUPFAM" id="SSF56574">
    <property type="entry name" value="Serpins"/>
    <property type="match status" value="1"/>
</dbReference>
<dbReference type="Gene3D" id="3.30.497.10">
    <property type="entry name" value="Antithrombin, subunit I, domain 2"/>
    <property type="match status" value="1"/>
</dbReference>
<evidence type="ECO:0000259" key="3">
    <source>
        <dbReference type="Pfam" id="PF00079"/>
    </source>
</evidence>
<gene>
    <name evidence="4" type="ORF">RF55_18456</name>
</gene>
<keyword evidence="1" id="KW-0646">Protease inhibitor</keyword>
<protein>
    <submittedName>
        <fullName evidence="4">Antithrombin-iii-like isoform 2 protein</fullName>
    </submittedName>
</protein>
<dbReference type="InterPro" id="IPR036186">
    <property type="entry name" value="Serpin_sf"/>
</dbReference>
<evidence type="ECO:0000256" key="2">
    <source>
        <dbReference type="ARBA" id="ARBA00022900"/>
    </source>
</evidence>
<organism evidence="4 5">
    <name type="scientific">Lasius niger</name>
    <name type="common">Black garden ant</name>
    <dbReference type="NCBI Taxonomy" id="67767"/>
    <lineage>
        <taxon>Eukaryota</taxon>
        <taxon>Metazoa</taxon>
        <taxon>Ecdysozoa</taxon>
        <taxon>Arthropoda</taxon>
        <taxon>Hexapoda</taxon>
        <taxon>Insecta</taxon>
        <taxon>Pterygota</taxon>
        <taxon>Neoptera</taxon>
        <taxon>Endopterygota</taxon>
        <taxon>Hymenoptera</taxon>
        <taxon>Apocrita</taxon>
        <taxon>Aculeata</taxon>
        <taxon>Formicoidea</taxon>
        <taxon>Formicidae</taxon>
        <taxon>Formicinae</taxon>
        <taxon>Lasius</taxon>
        <taxon>Lasius</taxon>
    </lineage>
</organism>
<dbReference type="PaxDb" id="67767-A0A0J7K1P5"/>
<dbReference type="Proteomes" id="UP000036403">
    <property type="component" value="Unassembled WGS sequence"/>
</dbReference>
<keyword evidence="2" id="KW-0722">Serine protease inhibitor</keyword>
<accession>A0A0J7K1P5</accession>
<evidence type="ECO:0000313" key="4">
    <source>
        <dbReference type="EMBL" id="KMQ84086.1"/>
    </source>
</evidence>
<dbReference type="EMBL" id="LBMM01017455">
    <property type="protein sequence ID" value="KMQ84086.1"/>
    <property type="molecule type" value="Genomic_DNA"/>
</dbReference>
<comment type="caution">
    <text evidence="4">The sequence shown here is derived from an EMBL/GenBank/DDBJ whole genome shotgun (WGS) entry which is preliminary data.</text>
</comment>
<dbReference type="OrthoDB" id="671595at2759"/>
<dbReference type="InterPro" id="IPR042178">
    <property type="entry name" value="Serpin_sf_1"/>
</dbReference>
<dbReference type="InterPro" id="IPR042185">
    <property type="entry name" value="Serpin_sf_2"/>
</dbReference>
<evidence type="ECO:0000256" key="1">
    <source>
        <dbReference type="ARBA" id="ARBA00022690"/>
    </source>
</evidence>
<sequence>MCVSEFPYENENRSLFVFLPTILRRPVDFSERRFAANGVFDLIERLSTEEAMCTLRNLLDSDTPSEDAYDNFEIEPIFNLEEDVPMLPLFEAFGIEELLKPNAINLDSFFVNDDSKHLGNAMHRIRIEVTENYTAAGAVNVIYSGQGIPALGKRMHDGYDYPFVWLIYDKKRRNVLFAGAFNNLDYFPINHILTFPPNISVPLDID</sequence>